<proteinExistence type="predicted"/>
<dbReference type="Gene3D" id="3.40.50.1980">
    <property type="entry name" value="Nitrogenase molybdenum iron protein domain"/>
    <property type="match status" value="2"/>
</dbReference>
<feature type="chain" id="PRO_5012234089" evidence="5">
    <location>
        <begin position="24"/>
        <end position="282"/>
    </location>
</feature>
<dbReference type="KEGG" id="alus:STSP2_02948"/>
<gene>
    <name evidence="6" type="ORF">STSP2_02948</name>
</gene>
<dbReference type="AlphaFoldDB" id="A0A1U9NPA2"/>
<keyword evidence="2" id="KW-0813">Transport</keyword>
<comment type="subcellular location">
    <subcellularLocation>
        <location evidence="1">Cell envelope</location>
    </subcellularLocation>
</comment>
<evidence type="ECO:0000313" key="6">
    <source>
        <dbReference type="EMBL" id="AQT69751.1"/>
    </source>
</evidence>
<dbReference type="GO" id="GO:0030001">
    <property type="term" value="P:metal ion transport"/>
    <property type="evidence" value="ECO:0007669"/>
    <property type="project" value="InterPro"/>
</dbReference>
<dbReference type="InterPro" id="IPR006127">
    <property type="entry name" value="ZnuA-like"/>
</dbReference>
<dbReference type="GO" id="GO:0030313">
    <property type="term" value="C:cell envelope"/>
    <property type="evidence" value="ECO:0007669"/>
    <property type="project" value="UniProtKB-SubCell"/>
</dbReference>
<evidence type="ECO:0000313" key="7">
    <source>
        <dbReference type="Proteomes" id="UP000189674"/>
    </source>
</evidence>
<feature type="signal peptide" evidence="5">
    <location>
        <begin position="1"/>
        <end position="23"/>
    </location>
</feature>
<dbReference type="SUPFAM" id="SSF53807">
    <property type="entry name" value="Helical backbone' metal receptor"/>
    <property type="match status" value="1"/>
</dbReference>
<dbReference type="GO" id="GO:0046872">
    <property type="term" value="F:metal ion binding"/>
    <property type="evidence" value="ECO:0007669"/>
    <property type="project" value="UniProtKB-KW"/>
</dbReference>
<evidence type="ECO:0000256" key="5">
    <source>
        <dbReference type="SAM" id="SignalP"/>
    </source>
</evidence>
<dbReference type="Pfam" id="PF01297">
    <property type="entry name" value="ZnuA"/>
    <property type="match status" value="1"/>
</dbReference>
<protein>
    <submittedName>
        <fullName evidence="6">ABC-type Zn2+ transport system, periplasmic component/surface adhesin</fullName>
    </submittedName>
</protein>
<dbReference type="Proteomes" id="UP000189674">
    <property type="component" value="Chromosome"/>
</dbReference>
<evidence type="ECO:0000256" key="1">
    <source>
        <dbReference type="ARBA" id="ARBA00004196"/>
    </source>
</evidence>
<accession>A0A1U9NPA2</accession>
<evidence type="ECO:0000256" key="2">
    <source>
        <dbReference type="ARBA" id="ARBA00022448"/>
    </source>
</evidence>
<keyword evidence="3" id="KW-0479">Metal-binding</keyword>
<dbReference type="RefSeq" id="WP_146663408.1">
    <property type="nucleotide sequence ID" value="NZ_CP019791.1"/>
</dbReference>
<dbReference type="PROSITE" id="PS51257">
    <property type="entry name" value="PROKAR_LIPOPROTEIN"/>
    <property type="match status" value="1"/>
</dbReference>
<dbReference type="InterPro" id="IPR050492">
    <property type="entry name" value="Bact_metal-bind_prot9"/>
</dbReference>
<keyword evidence="4 5" id="KW-0732">Signal</keyword>
<sequence length="282" mass="31121" precursor="true">MTSIPSKCLLSLLLLTAFIGCTSKEPANPAAEIAVTSTYLQSAILDIYPDANILCIASPGMCPGHFDLKPSQINQLRTSKALLLFDFQKSLLDQLKRVEADGLQCLTVTGRSGLCVPSTYLATCEEVAKQLTSIYPAHSNEFQKNLAMLRQRLAEFNPQTSPSFRPFTDTPVVCSQHQADFARWLGLRVVAEFHPSDAVTPPQIERCIQKARTQNAKLIIANQQEGTDLALSMAKRLNIQVAVFSNFPRISDPQNNFETLVRNNVKNLKKALNPEIPDHASP</sequence>
<evidence type="ECO:0000256" key="3">
    <source>
        <dbReference type="ARBA" id="ARBA00022723"/>
    </source>
</evidence>
<dbReference type="EMBL" id="CP019791">
    <property type="protein sequence ID" value="AQT69751.1"/>
    <property type="molecule type" value="Genomic_DNA"/>
</dbReference>
<dbReference type="OrthoDB" id="5456598at2"/>
<evidence type="ECO:0000256" key="4">
    <source>
        <dbReference type="ARBA" id="ARBA00022729"/>
    </source>
</evidence>
<reference evidence="7" key="1">
    <citation type="submission" date="2017-02" db="EMBL/GenBank/DDBJ databases">
        <title>Comparative genomics and description of representatives of a novel lineage of planctomycetes thriving in anoxic sediments.</title>
        <authorList>
            <person name="Spring S."/>
            <person name="Bunk B."/>
            <person name="Sproer C."/>
        </authorList>
    </citation>
    <scope>NUCLEOTIDE SEQUENCE [LARGE SCALE GENOMIC DNA]</scope>
    <source>
        <strain evidence="7">ST-NAGAB-D1</strain>
    </source>
</reference>
<keyword evidence="7" id="KW-1185">Reference proteome</keyword>
<name>A0A1U9NPA2_9BACT</name>
<organism evidence="6 7">
    <name type="scientific">Anaerohalosphaera lusitana</name>
    <dbReference type="NCBI Taxonomy" id="1936003"/>
    <lineage>
        <taxon>Bacteria</taxon>
        <taxon>Pseudomonadati</taxon>
        <taxon>Planctomycetota</taxon>
        <taxon>Phycisphaerae</taxon>
        <taxon>Sedimentisphaerales</taxon>
        <taxon>Anaerohalosphaeraceae</taxon>
        <taxon>Anaerohalosphaera</taxon>
    </lineage>
</organism>
<dbReference type="PANTHER" id="PTHR42953">
    <property type="entry name" value="HIGH-AFFINITY ZINC UPTAKE SYSTEM PROTEIN ZNUA-RELATED"/>
    <property type="match status" value="1"/>
</dbReference>
<dbReference type="STRING" id="1936003.STSP2_02948"/>
<dbReference type="PANTHER" id="PTHR42953:SF1">
    <property type="entry name" value="METAL-BINDING PROTEIN HI_0362-RELATED"/>
    <property type="match status" value="1"/>
</dbReference>